<dbReference type="NCBIfam" id="NF009314">
    <property type="entry name" value="PRK12674.1-2"/>
    <property type="match status" value="1"/>
</dbReference>
<dbReference type="HOGENOM" id="CLU_121334_0_6_2"/>
<dbReference type="AlphaFoldDB" id="U1N1H4"/>
<accession>U1N1H4</accession>
<dbReference type="EMBL" id="KE356561">
    <property type="protein sequence ID" value="ERG96704.1"/>
    <property type="molecule type" value="Genomic_DNA"/>
</dbReference>
<dbReference type="Pfam" id="PF03334">
    <property type="entry name" value="PhaG_MnhG_YufB"/>
    <property type="match status" value="1"/>
</dbReference>
<organism evidence="2 3">
    <name type="scientific">Haloquadratum walsbyi J07HQW2</name>
    <dbReference type="NCBI Taxonomy" id="1238425"/>
    <lineage>
        <taxon>Archaea</taxon>
        <taxon>Methanobacteriati</taxon>
        <taxon>Methanobacteriota</taxon>
        <taxon>Stenosarchaea group</taxon>
        <taxon>Halobacteria</taxon>
        <taxon>Halobacteriales</taxon>
        <taxon>Haloferacaceae</taxon>
        <taxon>Haloquadratum</taxon>
    </lineage>
</organism>
<feature type="transmembrane region" description="Helical" evidence="1">
    <location>
        <begin position="48"/>
        <end position="76"/>
    </location>
</feature>
<dbReference type="GO" id="GO:0015385">
    <property type="term" value="F:sodium:proton antiporter activity"/>
    <property type="evidence" value="ECO:0007669"/>
    <property type="project" value="TreeGrafter"/>
</dbReference>
<evidence type="ECO:0000256" key="1">
    <source>
        <dbReference type="SAM" id="Phobius"/>
    </source>
</evidence>
<dbReference type="NCBIfam" id="TIGR01300">
    <property type="entry name" value="CPA3_mnhG_phaG"/>
    <property type="match status" value="1"/>
</dbReference>
<gene>
    <name evidence="2" type="ORF">J07HQW2_03187</name>
</gene>
<keyword evidence="1" id="KW-0472">Membrane</keyword>
<dbReference type="Proteomes" id="UP000030710">
    <property type="component" value="Unassembled WGS sequence"/>
</dbReference>
<reference evidence="2 3" key="1">
    <citation type="journal article" date="2013" name="PLoS ONE">
        <title>Assembly-driven community genomics of a hypersaline microbial ecosystem.</title>
        <authorList>
            <person name="Podell S."/>
            <person name="Ugalde J.A."/>
            <person name="Narasingarao P."/>
            <person name="Banfield J.F."/>
            <person name="Heidelberg K.B."/>
            <person name="Allen E.E."/>
        </authorList>
    </citation>
    <scope>NUCLEOTIDE SEQUENCE [LARGE SCALE GENOMIC DNA]</scope>
    <source>
        <strain evidence="3">J07HQW2</strain>
    </source>
</reference>
<keyword evidence="1" id="KW-1133">Transmembrane helix</keyword>
<protein>
    <submittedName>
        <fullName evidence="2">Multisubunit Na+/H+ antiporter, MnhG subunit</fullName>
    </submittedName>
</protein>
<dbReference type="PANTHER" id="PTHR34703:SF1">
    <property type="entry name" value="ANTIPORTER SUBUNIT MNHG2-RELATED"/>
    <property type="match status" value="1"/>
</dbReference>
<proteinExistence type="predicted"/>
<dbReference type="PANTHER" id="PTHR34703">
    <property type="entry name" value="ANTIPORTER SUBUNIT MNHG2-RELATED"/>
    <property type="match status" value="1"/>
</dbReference>
<feature type="transmembrane region" description="Helical" evidence="1">
    <location>
        <begin position="6"/>
        <end position="27"/>
    </location>
</feature>
<dbReference type="InterPro" id="IPR005133">
    <property type="entry name" value="PhaG_MnhG_YufB"/>
</dbReference>
<keyword evidence="1" id="KW-0812">Transmembrane</keyword>
<sequence>MSPLDIIATVLVLLGTFFGLVATIGVIRLPDLYTRAHATSKNDTLGIVLALTGVALVFGSGVTTAKTVLLAVFVFITNPTAAHAITRAAYDQNIVPWTAEAEAEVNVNASANAEGEDR</sequence>
<name>U1N1H4_9EURY</name>
<evidence type="ECO:0000313" key="3">
    <source>
        <dbReference type="Proteomes" id="UP000030710"/>
    </source>
</evidence>
<evidence type="ECO:0000313" key="2">
    <source>
        <dbReference type="EMBL" id="ERG96704.1"/>
    </source>
</evidence>
<dbReference type="eggNOG" id="arCOG03082">
    <property type="taxonomic scope" value="Archaea"/>
</dbReference>
<dbReference type="STRING" id="1238425.J07HQW2_03187"/>
<dbReference type="RefSeq" id="WP_021056167.1">
    <property type="nucleotide sequence ID" value="NZ_KE356561.1"/>
</dbReference>